<dbReference type="Proteomes" id="UP000061382">
    <property type="component" value="Chromosome"/>
</dbReference>
<dbReference type="InterPro" id="IPR036393">
    <property type="entry name" value="AceGlu_kinase-like_sf"/>
</dbReference>
<dbReference type="InterPro" id="IPR037528">
    <property type="entry name" value="ArgB"/>
</dbReference>
<evidence type="ECO:0000313" key="12">
    <source>
        <dbReference type="Proteomes" id="UP000061382"/>
    </source>
</evidence>
<comment type="pathway">
    <text evidence="1 9">Amino-acid biosynthesis; L-arginine biosynthesis; N(2)-acetyl-L-ornithine from L-glutamate: step 2/4.</text>
</comment>
<dbReference type="STRING" id="512763.DC20_12480"/>
<dbReference type="KEGG" id="rti:DC20_12480"/>
<feature type="site" description="Transition state stabilizer" evidence="9">
    <location>
        <position position="5"/>
    </location>
</feature>
<accession>A0A0P0CCK1</accession>
<dbReference type="CDD" id="cd04238">
    <property type="entry name" value="AAK_NAGK-like"/>
    <property type="match status" value="1"/>
</dbReference>
<comment type="function">
    <text evidence="9">Catalyzes the ATP-dependent phosphorylation of N-acetyl-L-glutamate.</text>
</comment>
<dbReference type="SUPFAM" id="SSF53633">
    <property type="entry name" value="Carbamate kinase-like"/>
    <property type="match status" value="1"/>
</dbReference>
<keyword evidence="5 9" id="KW-0547">Nucleotide-binding</keyword>
<dbReference type="GO" id="GO:0005524">
    <property type="term" value="F:ATP binding"/>
    <property type="evidence" value="ECO:0007669"/>
    <property type="project" value="UniProtKB-UniRule"/>
</dbReference>
<keyword evidence="3 9" id="KW-0028">Amino-acid biosynthesis</keyword>
<dbReference type="GO" id="GO:0042450">
    <property type="term" value="P:L-arginine biosynthetic process via ornithine"/>
    <property type="evidence" value="ECO:0007669"/>
    <property type="project" value="UniProtKB-UniRule"/>
</dbReference>
<feature type="binding site" evidence="9">
    <location>
        <begin position="37"/>
        <end position="38"/>
    </location>
    <ligand>
        <name>substrate</name>
    </ligand>
</feature>
<evidence type="ECO:0000256" key="7">
    <source>
        <dbReference type="ARBA" id="ARBA00022840"/>
    </source>
</evidence>
<reference evidence="11 12" key="1">
    <citation type="submission" date="2015-08" db="EMBL/GenBank/DDBJ databases">
        <title>Complete genome sequence of Rufibacter tibetensis strain 1351t, a radiation-resistant bacterium from tibet plateau.</title>
        <authorList>
            <person name="Dai J."/>
        </authorList>
    </citation>
    <scope>NUCLEOTIDE SEQUENCE [LARGE SCALE GENOMIC DNA]</scope>
    <source>
        <strain evidence="11 12">1351</strain>
    </source>
</reference>
<dbReference type="GO" id="GO:0005737">
    <property type="term" value="C:cytoplasm"/>
    <property type="evidence" value="ECO:0007669"/>
    <property type="project" value="UniProtKB-SubCell"/>
</dbReference>
<comment type="catalytic activity">
    <reaction evidence="8 9">
        <text>N-acetyl-L-glutamate + ATP = N-acetyl-L-glutamyl 5-phosphate + ADP</text>
        <dbReference type="Rhea" id="RHEA:14629"/>
        <dbReference type="ChEBI" id="CHEBI:30616"/>
        <dbReference type="ChEBI" id="CHEBI:44337"/>
        <dbReference type="ChEBI" id="CHEBI:57936"/>
        <dbReference type="ChEBI" id="CHEBI:456216"/>
        <dbReference type="EC" id="2.7.2.8"/>
    </reaction>
</comment>
<protein>
    <recommendedName>
        <fullName evidence="9">Acetylglutamate kinase</fullName>
        <ecNumber evidence="9">2.7.2.8</ecNumber>
    </recommendedName>
    <alternativeName>
        <fullName evidence="9">N-acetyl-L-glutamate 5-phosphotransferase</fullName>
    </alternativeName>
    <alternativeName>
        <fullName evidence="9">NAG kinase</fullName>
        <shortName evidence="9">NAGK</shortName>
    </alternativeName>
</protein>
<dbReference type="PATRIC" id="fig|512763.3.peg.2736"/>
<feature type="binding site" evidence="9">
    <location>
        <position position="157"/>
    </location>
    <ligand>
        <name>substrate</name>
    </ligand>
</feature>
<evidence type="ECO:0000256" key="2">
    <source>
        <dbReference type="ARBA" id="ARBA00022571"/>
    </source>
</evidence>
<dbReference type="GO" id="GO:0003991">
    <property type="term" value="F:acetylglutamate kinase activity"/>
    <property type="evidence" value="ECO:0007669"/>
    <property type="project" value="UniProtKB-UniRule"/>
</dbReference>
<evidence type="ECO:0000259" key="10">
    <source>
        <dbReference type="Pfam" id="PF00696"/>
    </source>
</evidence>
<dbReference type="OrthoDB" id="9803155at2"/>
<dbReference type="Gene3D" id="3.40.1160.10">
    <property type="entry name" value="Acetylglutamate kinase-like"/>
    <property type="match status" value="1"/>
</dbReference>
<dbReference type="PIRSF" id="PIRSF000728">
    <property type="entry name" value="NAGK"/>
    <property type="match status" value="1"/>
</dbReference>
<dbReference type="Pfam" id="PF00696">
    <property type="entry name" value="AA_kinase"/>
    <property type="match status" value="1"/>
</dbReference>
<dbReference type="PANTHER" id="PTHR23342:SF0">
    <property type="entry name" value="N-ACETYLGLUTAMATE SYNTHASE, MITOCHONDRIAL"/>
    <property type="match status" value="1"/>
</dbReference>
<dbReference type="InterPro" id="IPR001048">
    <property type="entry name" value="Asp/Glu/Uridylate_kinase"/>
</dbReference>
<keyword evidence="4 9" id="KW-0808">Transferase</keyword>
<evidence type="ECO:0000313" key="11">
    <source>
        <dbReference type="EMBL" id="ALJ01423.1"/>
    </source>
</evidence>
<dbReference type="PANTHER" id="PTHR23342">
    <property type="entry name" value="N-ACETYLGLUTAMATE SYNTHASE"/>
    <property type="match status" value="1"/>
</dbReference>
<evidence type="ECO:0000256" key="9">
    <source>
        <dbReference type="HAMAP-Rule" id="MF_00082"/>
    </source>
</evidence>
<dbReference type="UniPathway" id="UPA00068">
    <property type="reaction ID" value="UER00107"/>
</dbReference>
<dbReference type="EMBL" id="CP012643">
    <property type="protein sequence ID" value="ALJ01423.1"/>
    <property type="molecule type" value="Genomic_DNA"/>
</dbReference>
<sequence length="261" mass="27652">MSVIKIGGNVLDNPAQLDQFLTDFAAIKGPKVLVHGGGKIASELSKQLGIEPNMVNGRRITDADTLRVVTMVYGGLLNKNLVAQLQARGCNSLGLTGADANVIPAHKRSLKDIDYGFVGDVESPDQVNVPFLASLAEQGLTPIFAALTHDGQGNMLNTNADTIASTLAVALSRQFEVNLIYCFEKKGVLLDVEDENSVIHHLQPDNYAQLKEQGAIFAGMLPKLDNAFAALQAGVKAVIIGHAAEIQTIAAGEKVGTKITL</sequence>
<feature type="site" description="Transition state stabilizer" evidence="9">
    <location>
        <position position="223"/>
    </location>
</feature>
<keyword evidence="6 9" id="KW-0418">Kinase</keyword>
<keyword evidence="12" id="KW-1185">Reference proteome</keyword>
<evidence type="ECO:0000256" key="5">
    <source>
        <dbReference type="ARBA" id="ARBA00022741"/>
    </source>
</evidence>
<keyword evidence="7 9" id="KW-0067">ATP-binding</keyword>
<keyword evidence="9" id="KW-0963">Cytoplasm</keyword>
<evidence type="ECO:0000256" key="4">
    <source>
        <dbReference type="ARBA" id="ARBA00022679"/>
    </source>
</evidence>
<proteinExistence type="inferred from homology"/>
<evidence type="ECO:0000256" key="3">
    <source>
        <dbReference type="ARBA" id="ARBA00022605"/>
    </source>
</evidence>
<dbReference type="InterPro" id="IPR004662">
    <property type="entry name" value="AcgluKinase_fam"/>
</dbReference>
<dbReference type="HAMAP" id="MF_00082">
    <property type="entry name" value="ArgB"/>
    <property type="match status" value="1"/>
</dbReference>
<keyword evidence="2 9" id="KW-0055">Arginine biosynthesis</keyword>
<organism evidence="11 12">
    <name type="scientific">Rufibacter tibetensis</name>
    <dbReference type="NCBI Taxonomy" id="512763"/>
    <lineage>
        <taxon>Bacteria</taxon>
        <taxon>Pseudomonadati</taxon>
        <taxon>Bacteroidota</taxon>
        <taxon>Cytophagia</taxon>
        <taxon>Cytophagales</taxon>
        <taxon>Hymenobacteraceae</taxon>
        <taxon>Rufibacter</taxon>
    </lineage>
</organism>
<evidence type="ECO:0000256" key="1">
    <source>
        <dbReference type="ARBA" id="ARBA00004828"/>
    </source>
</evidence>
<gene>
    <name evidence="9" type="primary">argB</name>
    <name evidence="11" type="ORF">DC20_12480</name>
</gene>
<feature type="binding site" evidence="9">
    <location>
        <position position="59"/>
    </location>
    <ligand>
        <name>substrate</name>
    </ligand>
</feature>
<feature type="domain" description="Aspartate/glutamate/uridylate kinase" evidence="10">
    <location>
        <begin position="3"/>
        <end position="240"/>
    </location>
</feature>
<evidence type="ECO:0000256" key="6">
    <source>
        <dbReference type="ARBA" id="ARBA00022777"/>
    </source>
</evidence>
<evidence type="ECO:0000256" key="8">
    <source>
        <dbReference type="ARBA" id="ARBA00048141"/>
    </source>
</evidence>
<name>A0A0P0CCK1_9BACT</name>
<comment type="similarity">
    <text evidence="9">Belongs to the acetylglutamate kinase family. ArgB subfamily.</text>
</comment>
<dbReference type="AlphaFoldDB" id="A0A0P0CCK1"/>
<comment type="subcellular location">
    <subcellularLocation>
        <location evidence="9">Cytoplasm</location>
    </subcellularLocation>
</comment>
<dbReference type="EC" id="2.7.2.8" evidence="9"/>
<dbReference type="NCBIfam" id="TIGR00761">
    <property type="entry name" value="argB"/>
    <property type="match status" value="1"/>
</dbReference>